<evidence type="ECO:0000313" key="2">
    <source>
        <dbReference type="EMBL" id="KAG4424135.1"/>
    </source>
</evidence>
<name>A0A8H7WG11_9HELO</name>
<feature type="region of interest" description="Disordered" evidence="1">
    <location>
        <begin position="252"/>
        <end position="303"/>
    </location>
</feature>
<dbReference type="AlphaFoldDB" id="A0A8H7WG11"/>
<feature type="region of interest" description="Disordered" evidence="1">
    <location>
        <begin position="595"/>
        <end position="630"/>
    </location>
</feature>
<reference evidence="2" key="1">
    <citation type="submission" date="2021-02" db="EMBL/GenBank/DDBJ databases">
        <title>Genome sequence Cadophora malorum strain M34.</title>
        <authorList>
            <person name="Stefanovic E."/>
            <person name="Vu D."/>
            <person name="Scully C."/>
            <person name="Dijksterhuis J."/>
            <person name="Roader J."/>
            <person name="Houbraken J."/>
        </authorList>
    </citation>
    <scope>NUCLEOTIDE SEQUENCE</scope>
    <source>
        <strain evidence="2">M34</strain>
    </source>
</reference>
<feature type="region of interest" description="Disordered" evidence="1">
    <location>
        <begin position="685"/>
        <end position="706"/>
    </location>
</feature>
<feature type="compositionally biased region" description="Polar residues" evidence="1">
    <location>
        <begin position="381"/>
        <end position="392"/>
    </location>
</feature>
<feature type="region of interest" description="Disordered" evidence="1">
    <location>
        <begin position="21"/>
        <end position="87"/>
    </location>
</feature>
<comment type="caution">
    <text evidence="2">The sequence shown here is derived from an EMBL/GenBank/DDBJ whole genome shotgun (WGS) entry which is preliminary data.</text>
</comment>
<protein>
    <submittedName>
        <fullName evidence="2">Uncharacterized protein</fullName>
    </submittedName>
</protein>
<dbReference type="Proteomes" id="UP000664132">
    <property type="component" value="Unassembled WGS sequence"/>
</dbReference>
<dbReference type="EMBL" id="JAFJYH010000024">
    <property type="protein sequence ID" value="KAG4424135.1"/>
    <property type="molecule type" value="Genomic_DNA"/>
</dbReference>
<feature type="region of interest" description="Disordered" evidence="1">
    <location>
        <begin position="381"/>
        <end position="425"/>
    </location>
</feature>
<feature type="compositionally biased region" description="Polar residues" evidence="1">
    <location>
        <begin position="64"/>
        <end position="87"/>
    </location>
</feature>
<dbReference type="OrthoDB" id="5244857at2759"/>
<gene>
    <name evidence="2" type="ORF">IFR04_002689</name>
</gene>
<sequence length="764" mass="84176">MMLQKTSWRIKQLISPKKISSLDKSGNYLDDGRFPKNKLPTSNPKRLSWLSQTSSSDSPPLRRASSNETTRSHRLTQSNSTGHSSATSLCSCDCEANQASIEHALFGVVSPPPLPEILYLPPTSSEDASPDAKAWRLIFQEPFSRPLTPNELRLGTTIALTAEYGPDSAFDDIIEANSPSLIDDDRTPTQSLRYTGESDMEDLSENVEQLIRETDQAFKAVGNALADAKAATQGWQEPFRPAPLRYASITRGVSKGGHRSPLRSPSMRSVSVSKGKKRPMKKNSNIFGRTTSKVPPTPPADTPARWTLTDVTTNMADVFSGKLFRTEVDEMLTPDRIQQIKNEKAENARKISIESVNSFETGGSTPTEPFHLESLSSRITAAQQDSTPYPSSNLPPPATPQANPPVSLKTPPPRPARPDECPNQSRVGMVFDNFSFPAPPIPPRATRRSSASRTASMLPTIPEISALNISPALVSASDSSTTSSRPSLMTRPLPTHMFLPSTNFTLTCPLFRHGPIRLDRLSRSRKGSSPEEEALDWIAFQMAIAGTIELDEHFGDLRDDAHWEFDEAEVDNLIDWWKSLGLGGYGRMENEEDVRDKDGPIKIPAPIPVPAVSKSSQELRNPSRNNVNLDDASCPQKCTWRTWTDAPPPPIPPPRIYHNIPRMTSWKPLPELTDTSKIPVNAPFTQTHPPQISTLGIPPEPPRRPSLAESLLSLPPSPMLDLVVSSQSGKDEEVPIPMGFNLGHDLGDFLNWEARHVQSVYSEK</sequence>
<organism evidence="2 3">
    <name type="scientific">Cadophora malorum</name>
    <dbReference type="NCBI Taxonomy" id="108018"/>
    <lineage>
        <taxon>Eukaryota</taxon>
        <taxon>Fungi</taxon>
        <taxon>Dikarya</taxon>
        <taxon>Ascomycota</taxon>
        <taxon>Pezizomycotina</taxon>
        <taxon>Leotiomycetes</taxon>
        <taxon>Helotiales</taxon>
        <taxon>Ploettnerulaceae</taxon>
        <taxon>Cadophora</taxon>
    </lineage>
</organism>
<keyword evidence="3" id="KW-1185">Reference proteome</keyword>
<evidence type="ECO:0000256" key="1">
    <source>
        <dbReference type="SAM" id="MobiDB-lite"/>
    </source>
</evidence>
<feature type="compositionally biased region" description="Low complexity" evidence="1">
    <location>
        <begin position="48"/>
        <end position="58"/>
    </location>
</feature>
<feature type="compositionally biased region" description="Polar residues" evidence="1">
    <location>
        <begin position="618"/>
        <end position="628"/>
    </location>
</feature>
<feature type="compositionally biased region" description="Polar residues" evidence="1">
    <location>
        <begin position="685"/>
        <end position="694"/>
    </location>
</feature>
<feature type="compositionally biased region" description="Polar residues" evidence="1">
    <location>
        <begin position="282"/>
        <end position="294"/>
    </location>
</feature>
<evidence type="ECO:0000313" key="3">
    <source>
        <dbReference type="Proteomes" id="UP000664132"/>
    </source>
</evidence>
<accession>A0A8H7WG11</accession>
<feature type="compositionally biased region" description="Pro residues" evidence="1">
    <location>
        <begin position="393"/>
        <end position="403"/>
    </location>
</feature>
<proteinExistence type="predicted"/>